<keyword evidence="1" id="KW-0472">Membrane</keyword>
<organism evidence="2 4">
    <name type="scientific">Chryseobacterium shandongense</name>
    <dbReference type="NCBI Taxonomy" id="1493872"/>
    <lineage>
        <taxon>Bacteria</taxon>
        <taxon>Pseudomonadati</taxon>
        <taxon>Bacteroidota</taxon>
        <taxon>Flavobacteriia</taxon>
        <taxon>Flavobacteriales</taxon>
        <taxon>Weeksellaceae</taxon>
        <taxon>Chryseobacterium group</taxon>
        <taxon>Chryseobacterium</taxon>
    </lineage>
</organism>
<protein>
    <submittedName>
        <fullName evidence="2">Uncharacterized protein</fullName>
    </submittedName>
</protein>
<evidence type="ECO:0000313" key="4">
    <source>
        <dbReference type="Proteomes" id="UP000274073"/>
    </source>
</evidence>
<evidence type="ECO:0000313" key="3">
    <source>
        <dbReference type="EMBL" id="AZA97684.1"/>
    </source>
</evidence>
<proteinExistence type="predicted"/>
<evidence type="ECO:0000313" key="2">
    <source>
        <dbReference type="EMBL" id="AZA85512.1"/>
    </source>
</evidence>
<keyword evidence="1" id="KW-1133">Transmembrane helix</keyword>
<dbReference type="EMBL" id="CP033915">
    <property type="protein sequence ID" value="AZA85512.1"/>
    <property type="molecule type" value="Genomic_DNA"/>
</dbReference>
<evidence type="ECO:0000313" key="5">
    <source>
        <dbReference type="Proteomes" id="UP000281741"/>
    </source>
</evidence>
<sequence>MAKIKSKDNIYIILKFVIYILTGITLIFFAKFWMGSQDNWEEIVKNEFYPALITRTIFLTIIGLFFLLISYLVAFFFKKKYHFLKELIILIVFSLITNIYILLV</sequence>
<gene>
    <name evidence="2" type="ORF">EG349_01255</name>
    <name evidence="3" type="ORF">EG353_20070</name>
</gene>
<dbReference type="Proteomes" id="UP000274073">
    <property type="component" value="Chromosome"/>
</dbReference>
<dbReference type="AlphaFoldDB" id="A0AAD0YBW0"/>
<feature type="transmembrane region" description="Helical" evidence="1">
    <location>
        <begin position="53"/>
        <end position="77"/>
    </location>
</feature>
<dbReference type="EMBL" id="CP033912">
    <property type="protein sequence ID" value="AZA97684.1"/>
    <property type="molecule type" value="Genomic_DNA"/>
</dbReference>
<keyword evidence="5" id="KW-1185">Reference proteome</keyword>
<keyword evidence="1" id="KW-0812">Transmembrane</keyword>
<feature type="transmembrane region" description="Helical" evidence="1">
    <location>
        <begin position="12"/>
        <end position="33"/>
    </location>
</feature>
<accession>A0AAD0YBW0</accession>
<evidence type="ECO:0000256" key="1">
    <source>
        <dbReference type="SAM" id="Phobius"/>
    </source>
</evidence>
<name>A0AAD0YBW0_9FLAO</name>
<dbReference type="Proteomes" id="UP000281741">
    <property type="component" value="Chromosome"/>
</dbReference>
<reference evidence="4 5" key="1">
    <citation type="submission" date="2018-11" db="EMBL/GenBank/DDBJ databases">
        <title>Proposal to divide the Flavobacteriaceae and reorganize its genera based on Amino Acid Identity values calculated from whole genome sequences.</title>
        <authorList>
            <person name="Nicholson A.C."/>
            <person name="Gulvik C.A."/>
            <person name="Whitney A.M."/>
            <person name="Humrighouse B.W."/>
            <person name="Bell M."/>
            <person name="Holmes B."/>
            <person name="Steigerwalt A.G."/>
            <person name="Villarma A."/>
            <person name="Sheth M."/>
            <person name="Batra D."/>
            <person name="Pryor J."/>
            <person name="Bernardet J.-F."/>
            <person name="Hugo C."/>
            <person name="Kampfer P."/>
            <person name="Newman J."/>
            <person name="McQuiston J.R."/>
        </authorList>
    </citation>
    <scope>NUCLEOTIDE SEQUENCE [LARGE SCALE GENOMIC DNA]</scope>
    <source>
        <strain evidence="2 4">G0207</strain>
        <strain evidence="3 5">H5143</strain>
    </source>
</reference>
<feature type="transmembrane region" description="Helical" evidence="1">
    <location>
        <begin position="84"/>
        <end position="103"/>
    </location>
</feature>